<proteinExistence type="predicted"/>
<sequence length="277" mass="31485">MLKTVLAAIFLIATDIAVAQTIQPFDMGYRDGEPERLTESSGLAERNANTLILNFDGKPVVRLQDRATGHCPTNECHIWSYWMTWQLKTSPDSAPEPHALIAWYPGEGGKFILVGKDERLFWFDANVAYSPDGRYVTDSAIDGIHEPAQFHLIDWTSPDHAIAWKTPFPCEVPEWISASSFYVACENSKLKSRSFAEVRLMPDGSWKLRELGGLPKGIWLLDEFIAKGAKVITVPKRHLREVVLTPFRYDRRPLRPTTEVYDDVMKSVEIVKQAHER</sequence>
<organism evidence="2 3">
    <name type="scientific">Asticcacaulis aquaticus</name>
    <dbReference type="NCBI Taxonomy" id="2984212"/>
    <lineage>
        <taxon>Bacteria</taxon>
        <taxon>Pseudomonadati</taxon>
        <taxon>Pseudomonadota</taxon>
        <taxon>Alphaproteobacteria</taxon>
        <taxon>Caulobacterales</taxon>
        <taxon>Caulobacteraceae</taxon>
        <taxon>Asticcacaulis</taxon>
    </lineage>
</organism>
<gene>
    <name evidence="2" type="ORF">PQU92_16010</name>
</gene>
<dbReference type="EMBL" id="JAQQKX010000015">
    <property type="protein sequence ID" value="MDC7684789.1"/>
    <property type="molecule type" value="Genomic_DNA"/>
</dbReference>
<feature type="chain" id="PRO_5047137503" evidence="1">
    <location>
        <begin position="20"/>
        <end position="277"/>
    </location>
</feature>
<evidence type="ECO:0000313" key="2">
    <source>
        <dbReference type="EMBL" id="MDC7684789.1"/>
    </source>
</evidence>
<evidence type="ECO:0000256" key="1">
    <source>
        <dbReference type="SAM" id="SignalP"/>
    </source>
</evidence>
<comment type="caution">
    <text evidence="2">The sequence shown here is derived from an EMBL/GenBank/DDBJ whole genome shotgun (WGS) entry which is preliminary data.</text>
</comment>
<name>A0ABT5HXT7_9CAUL</name>
<keyword evidence="3" id="KW-1185">Reference proteome</keyword>
<protein>
    <submittedName>
        <fullName evidence="2">Uncharacterized protein</fullName>
    </submittedName>
</protein>
<evidence type="ECO:0000313" key="3">
    <source>
        <dbReference type="Proteomes" id="UP001214854"/>
    </source>
</evidence>
<dbReference type="Proteomes" id="UP001214854">
    <property type="component" value="Unassembled WGS sequence"/>
</dbReference>
<accession>A0ABT5HXT7</accession>
<keyword evidence="1" id="KW-0732">Signal</keyword>
<reference evidence="2 3" key="1">
    <citation type="submission" date="2023-01" db="EMBL/GenBank/DDBJ databases">
        <title>Novel species of the genus Asticcacaulis isolated from rivers.</title>
        <authorList>
            <person name="Lu H."/>
        </authorList>
    </citation>
    <scope>NUCLEOTIDE SEQUENCE [LARGE SCALE GENOMIC DNA]</scope>
    <source>
        <strain evidence="2 3">BYS171W</strain>
    </source>
</reference>
<feature type="signal peptide" evidence="1">
    <location>
        <begin position="1"/>
        <end position="19"/>
    </location>
</feature>
<dbReference type="RefSeq" id="WP_272749258.1">
    <property type="nucleotide sequence ID" value="NZ_JAQQKX010000015.1"/>
</dbReference>